<name>A0AAE7XKH3_9CAUD</name>
<gene>
    <name evidence="1" type="ORF">pEaSNUABM1_00094</name>
</gene>
<reference evidence="1 2" key="1">
    <citation type="submission" date="2021-06" db="EMBL/GenBank/DDBJ databases">
        <title>Complete genome sequence of Erwinia phage pEa_SNUABM_1.</title>
        <authorList>
            <person name="Kim S.G."/>
            <person name="Park S.C."/>
        </authorList>
    </citation>
    <scope>NUCLEOTIDE SEQUENCE [LARGE SCALE GENOMIC DNA]</scope>
</reference>
<keyword evidence="2" id="KW-1185">Reference proteome</keyword>
<dbReference type="Proteomes" id="UP000827973">
    <property type="component" value="Segment"/>
</dbReference>
<proteinExistence type="predicted"/>
<evidence type="ECO:0000313" key="2">
    <source>
        <dbReference type="Proteomes" id="UP000827973"/>
    </source>
</evidence>
<organism evidence="1 2">
    <name type="scientific">Erwinia phage pEa_SNUABM_1</name>
    <dbReference type="NCBI Taxonomy" id="2869543"/>
    <lineage>
        <taxon>Viruses</taxon>
        <taxon>Duplodnaviria</taxon>
        <taxon>Heunggongvirae</taxon>
        <taxon>Uroviricota</taxon>
        <taxon>Caudoviricetes</taxon>
        <taxon>Alexandravirus</taxon>
        <taxon>Alexandravirus SNUABM1</taxon>
    </lineage>
</organism>
<sequence length="366" mass="39910">MQFHSVGAVKTNKMRKDALSTMFLFDDTVDRATVQQSRSELLKSLANCRGTSWGLTGNKLKTTALSGIKNNKYYLAHTADVSGFSRNTTSKDWYYYGSNTDNKTLDDHARRFCTVVAGATVQGTLIDMSTPFINKVIGQVYGNLMDELENRMYFVPQAVNASIRQAATGGVWCVPRFAGGQAQPLTKSESSSWLGWNYRYTIQFSAGAYTPSNNSLLTQTNLTTQDTSKSYGNGSALQIVQPAFYSVAIPAIMFMAVQNETQMWPIGGGTVRFSYSGLGGTWPTMYNDEPVYVQMVGSNEDSPPCILKHAAIALENPFGLQLLSLSIGDTEQDDLKQVGTDIAAVSDLIVSDSVVAYVNSPTAINL</sequence>
<protein>
    <submittedName>
        <fullName evidence="1">Uncharacterized protein</fullName>
    </submittedName>
</protein>
<evidence type="ECO:0000313" key="1">
    <source>
        <dbReference type="EMBL" id="QZE57303.1"/>
    </source>
</evidence>
<dbReference type="EMBL" id="MZ443776">
    <property type="protein sequence ID" value="QZE57303.1"/>
    <property type="molecule type" value="Genomic_DNA"/>
</dbReference>
<accession>A0AAE7XKH3</accession>